<proteinExistence type="predicted"/>
<comment type="caution">
    <text evidence="2">The sequence shown here is derived from an EMBL/GenBank/DDBJ whole genome shotgun (WGS) entry which is preliminary data.</text>
</comment>
<dbReference type="RefSeq" id="WP_155168672.1">
    <property type="nucleotide sequence ID" value="NZ_BAAAFL010000012.1"/>
</dbReference>
<dbReference type="EMBL" id="SMLW01000224">
    <property type="protein sequence ID" value="MTI23533.1"/>
    <property type="molecule type" value="Genomic_DNA"/>
</dbReference>
<feature type="signal peptide" evidence="1">
    <location>
        <begin position="1"/>
        <end position="24"/>
    </location>
</feature>
<sequence length="111" mass="12515">MMKLTKIFIAAFALTFAAIVSTQATPTEVKSADEVILKIDPKKTEITPSELPASIKDAIMNGEFAKWNIAKVYKITYSEDESKVEYEVHFANEQKQKQIKVYNKEGALIED</sequence>
<accession>A0ABW9RHU0</accession>
<organism evidence="2 3">
    <name type="scientific">Fulvivirga kasyanovii</name>
    <dbReference type="NCBI Taxonomy" id="396812"/>
    <lineage>
        <taxon>Bacteria</taxon>
        <taxon>Pseudomonadati</taxon>
        <taxon>Bacteroidota</taxon>
        <taxon>Cytophagia</taxon>
        <taxon>Cytophagales</taxon>
        <taxon>Fulvivirgaceae</taxon>
        <taxon>Fulvivirga</taxon>
    </lineage>
</organism>
<evidence type="ECO:0000313" key="2">
    <source>
        <dbReference type="EMBL" id="MTI23533.1"/>
    </source>
</evidence>
<feature type="chain" id="PRO_5046010252" description="Beta-lactamase-inhibitor-like PepSY-like domain-containing protein" evidence="1">
    <location>
        <begin position="25"/>
        <end position="111"/>
    </location>
</feature>
<dbReference type="SUPFAM" id="SSF160574">
    <property type="entry name" value="BT0923-like"/>
    <property type="match status" value="1"/>
</dbReference>
<keyword evidence="3" id="KW-1185">Reference proteome</keyword>
<gene>
    <name evidence="2" type="ORF">E1163_01070</name>
</gene>
<evidence type="ECO:0000313" key="3">
    <source>
        <dbReference type="Proteomes" id="UP000798808"/>
    </source>
</evidence>
<dbReference type="Gene3D" id="3.10.450.360">
    <property type="match status" value="1"/>
</dbReference>
<protein>
    <recommendedName>
        <fullName evidence="4">Beta-lactamase-inhibitor-like PepSY-like domain-containing protein</fullName>
    </recommendedName>
</protein>
<evidence type="ECO:0008006" key="4">
    <source>
        <dbReference type="Google" id="ProtNLM"/>
    </source>
</evidence>
<reference evidence="2 3" key="1">
    <citation type="submission" date="2019-02" db="EMBL/GenBank/DDBJ databases">
        <authorList>
            <person name="Goldberg S.R."/>
            <person name="Haltli B.A."/>
            <person name="Correa H."/>
            <person name="Russell K.G."/>
        </authorList>
    </citation>
    <scope>NUCLEOTIDE SEQUENCE [LARGE SCALE GENOMIC DNA]</scope>
    <source>
        <strain evidence="2 3">JCM 16186</strain>
    </source>
</reference>
<keyword evidence="1" id="KW-0732">Signal</keyword>
<evidence type="ECO:0000256" key="1">
    <source>
        <dbReference type="SAM" id="SignalP"/>
    </source>
</evidence>
<dbReference type="Proteomes" id="UP000798808">
    <property type="component" value="Unassembled WGS sequence"/>
</dbReference>
<name>A0ABW9RHU0_9BACT</name>